<dbReference type="Gene3D" id="1.20.1740.10">
    <property type="entry name" value="Amino acid/polyamine transporter I"/>
    <property type="match status" value="1"/>
</dbReference>
<name>A0A6L8V178_9BACL</name>
<dbReference type="Proteomes" id="UP000481087">
    <property type="component" value="Unassembled WGS sequence"/>
</dbReference>
<feature type="transmembrane region" description="Helical" evidence="8">
    <location>
        <begin position="110"/>
        <end position="128"/>
    </location>
</feature>
<evidence type="ECO:0000256" key="7">
    <source>
        <dbReference type="ARBA" id="ARBA00023136"/>
    </source>
</evidence>
<dbReference type="PANTHER" id="PTHR34975">
    <property type="entry name" value="SPORE GERMINATION PROTEIN A2"/>
    <property type="match status" value="1"/>
</dbReference>
<dbReference type="AlphaFoldDB" id="A0A6L8V178"/>
<evidence type="ECO:0000313" key="9">
    <source>
        <dbReference type="EMBL" id="MZQ83944.1"/>
    </source>
</evidence>
<feature type="transmembrane region" description="Helical" evidence="8">
    <location>
        <begin position="299"/>
        <end position="317"/>
    </location>
</feature>
<dbReference type="PANTHER" id="PTHR34975:SF2">
    <property type="entry name" value="SPORE GERMINATION PROTEIN A2"/>
    <property type="match status" value="1"/>
</dbReference>
<evidence type="ECO:0000256" key="3">
    <source>
        <dbReference type="ARBA" id="ARBA00022448"/>
    </source>
</evidence>
<comment type="caution">
    <text evidence="9">The sequence shown here is derived from an EMBL/GenBank/DDBJ whole genome shotgun (WGS) entry which is preliminary data.</text>
</comment>
<keyword evidence="10" id="KW-1185">Reference proteome</keyword>
<organism evidence="9 10">
    <name type="scientific">Paenibacillus silvestris</name>
    <dbReference type="NCBI Taxonomy" id="2606219"/>
    <lineage>
        <taxon>Bacteria</taxon>
        <taxon>Bacillati</taxon>
        <taxon>Bacillota</taxon>
        <taxon>Bacilli</taxon>
        <taxon>Bacillales</taxon>
        <taxon>Paenibacillaceae</taxon>
        <taxon>Paenibacillus</taxon>
    </lineage>
</organism>
<feature type="transmembrane region" description="Helical" evidence="8">
    <location>
        <begin position="262"/>
        <end position="287"/>
    </location>
</feature>
<evidence type="ECO:0000256" key="4">
    <source>
        <dbReference type="ARBA" id="ARBA00022544"/>
    </source>
</evidence>
<sequence>MSRMQLFAFILQTQVGIGVLSFPYVLHQAAGEDGWISVILAGACVNGLLIIYAALCHRFPGKNFYEFMPLILGKWVGNVVNAFYAFHFLFLSCLVLLMEMLFVELWILPFTNPWLVIAANFIILLYFAKERLPIIARYHTMVTFLLILMVAMMLTSFYTMDYRYLLPIGQKGWTAIIAGMKSSVITFLGFELFLIVSSDVQSKDKSMLAPVLWANTLATLFFLIVVLLCFLNFSPESIPFIPQPVPYFLNGISLPFLERMDLIFLSVWLVKVTASLISYMYAAGKGFGYWFHHNEHRKAMYYLVPFVCLIGFAWRSEKRIAFLQKVTEFESFIVIGLPVLLFLFVWLKGKKGGQQL</sequence>
<dbReference type="EMBL" id="WTUZ01000020">
    <property type="protein sequence ID" value="MZQ83944.1"/>
    <property type="molecule type" value="Genomic_DNA"/>
</dbReference>
<keyword evidence="3" id="KW-0813">Transport</keyword>
<keyword evidence="6 8" id="KW-1133">Transmembrane helix</keyword>
<feature type="transmembrane region" description="Helical" evidence="8">
    <location>
        <begin position="208"/>
        <end position="233"/>
    </location>
</feature>
<evidence type="ECO:0000256" key="8">
    <source>
        <dbReference type="SAM" id="Phobius"/>
    </source>
</evidence>
<protein>
    <submittedName>
        <fullName evidence="9">Endospore germination permease</fullName>
    </submittedName>
</protein>
<feature type="transmembrane region" description="Helical" evidence="8">
    <location>
        <begin position="172"/>
        <end position="196"/>
    </location>
</feature>
<feature type="transmembrane region" description="Helical" evidence="8">
    <location>
        <begin position="37"/>
        <end position="55"/>
    </location>
</feature>
<evidence type="ECO:0000256" key="2">
    <source>
        <dbReference type="ARBA" id="ARBA00007998"/>
    </source>
</evidence>
<evidence type="ECO:0000313" key="10">
    <source>
        <dbReference type="Proteomes" id="UP000481087"/>
    </source>
</evidence>
<keyword evidence="4" id="KW-0309">Germination</keyword>
<comment type="similarity">
    <text evidence="2">Belongs to the amino acid-polyamine-organocation (APC) superfamily. Spore germination protein (SGP) (TC 2.A.3.9) family.</text>
</comment>
<accession>A0A6L8V178</accession>
<keyword evidence="5 8" id="KW-0812">Transmembrane</keyword>
<keyword evidence="7 8" id="KW-0472">Membrane</keyword>
<gene>
    <name evidence="9" type="ORF">GQF01_17670</name>
</gene>
<feature type="transmembrane region" description="Helical" evidence="8">
    <location>
        <begin position="140"/>
        <end position="160"/>
    </location>
</feature>
<reference evidence="9 10" key="1">
    <citation type="submission" date="2019-12" db="EMBL/GenBank/DDBJ databases">
        <title>Paenibacillus sp. nov. sp. isolated from soil.</title>
        <authorList>
            <person name="Kim J."/>
            <person name="Jeong S.E."/>
            <person name="Jung H.S."/>
            <person name="Jeon C.O."/>
        </authorList>
    </citation>
    <scope>NUCLEOTIDE SEQUENCE [LARGE SCALE GENOMIC DNA]</scope>
    <source>
        <strain evidence="9 10">5J-6</strain>
    </source>
</reference>
<feature type="transmembrane region" description="Helical" evidence="8">
    <location>
        <begin position="75"/>
        <end position="98"/>
    </location>
</feature>
<feature type="transmembrane region" description="Helical" evidence="8">
    <location>
        <begin position="329"/>
        <end position="347"/>
    </location>
</feature>
<dbReference type="InterPro" id="IPR004761">
    <property type="entry name" value="Spore_GerAB"/>
</dbReference>
<evidence type="ECO:0000256" key="5">
    <source>
        <dbReference type="ARBA" id="ARBA00022692"/>
    </source>
</evidence>
<dbReference type="NCBIfam" id="TIGR00912">
    <property type="entry name" value="2A0309"/>
    <property type="match status" value="1"/>
</dbReference>
<evidence type="ECO:0000256" key="6">
    <source>
        <dbReference type="ARBA" id="ARBA00022989"/>
    </source>
</evidence>
<dbReference type="GO" id="GO:0009847">
    <property type="term" value="P:spore germination"/>
    <property type="evidence" value="ECO:0007669"/>
    <property type="project" value="InterPro"/>
</dbReference>
<evidence type="ECO:0000256" key="1">
    <source>
        <dbReference type="ARBA" id="ARBA00004141"/>
    </source>
</evidence>
<dbReference type="GO" id="GO:0016020">
    <property type="term" value="C:membrane"/>
    <property type="evidence" value="ECO:0007669"/>
    <property type="project" value="UniProtKB-SubCell"/>
</dbReference>
<comment type="subcellular location">
    <subcellularLocation>
        <location evidence="1">Membrane</location>
        <topology evidence="1">Multi-pass membrane protein</topology>
    </subcellularLocation>
</comment>
<proteinExistence type="inferred from homology"/>
<dbReference type="RefSeq" id="WP_161408050.1">
    <property type="nucleotide sequence ID" value="NZ_WTUZ01000020.1"/>
</dbReference>
<dbReference type="Pfam" id="PF03845">
    <property type="entry name" value="Spore_permease"/>
    <property type="match status" value="1"/>
</dbReference>